<comment type="caution">
    <text evidence="6">The sequence shown here is derived from an EMBL/GenBank/DDBJ whole genome shotgun (WGS) entry which is preliminary data.</text>
</comment>
<evidence type="ECO:0000256" key="2">
    <source>
        <dbReference type="ARBA" id="ARBA00022692"/>
    </source>
</evidence>
<gene>
    <name evidence="6" type="ORF">N7472_005248</name>
</gene>
<accession>A0A9W9JPD0</accession>
<dbReference type="InterPro" id="IPR006603">
    <property type="entry name" value="PQ-loop_rpt"/>
</dbReference>
<evidence type="ECO:0000256" key="3">
    <source>
        <dbReference type="ARBA" id="ARBA00022989"/>
    </source>
</evidence>
<dbReference type="AlphaFoldDB" id="A0A9W9JPD0"/>
<dbReference type="SMART" id="SM00679">
    <property type="entry name" value="CTNS"/>
    <property type="match status" value="1"/>
</dbReference>
<feature type="transmembrane region" description="Helical" evidence="5">
    <location>
        <begin position="95"/>
        <end position="112"/>
    </location>
</feature>
<feature type="transmembrane region" description="Helical" evidence="5">
    <location>
        <begin position="25"/>
        <end position="44"/>
    </location>
</feature>
<sequence>MTFPNWLSVYAFPTTTVDDMPNQPYSILSISTVLSFYPQIRYLWLRKNSSGISPYYILFNLIAATEQFTIVFFLLVNNSLGNETFIHTPPTTGDWLNLSQMTFSYVLFLIVYERLQSDRQVEIIVLTSPDSFVLTLHYLPDSQVHKGVALAIYSIFLLISIIPVLFDVITGGPYDKGAYRNWPLDIFRGFHIIFINPVVTLLIVISFVFQVRRSLQESSPCISVRGLAIQAFVFALLGMSWLLRVRWPTSDTSAYYDSSLVWYRLVGWAAVDHLLFALGQAILCFIVWRYSTNAAQDPVGETEPLLNGR</sequence>
<dbReference type="GO" id="GO:0016020">
    <property type="term" value="C:membrane"/>
    <property type="evidence" value="ECO:0007669"/>
    <property type="project" value="UniProtKB-SubCell"/>
</dbReference>
<feature type="transmembrane region" description="Helical" evidence="5">
    <location>
        <begin position="56"/>
        <end position="75"/>
    </location>
</feature>
<dbReference type="Gene3D" id="1.20.1280.290">
    <property type="match status" value="1"/>
</dbReference>
<name>A0A9W9JPD0_9EURO</name>
<evidence type="ECO:0000313" key="7">
    <source>
        <dbReference type="Proteomes" id="UP001150879"/>
    </source>
</evidence>
<feature type="transmembrane region" description="Helical" evidence="5">
    <location>
        <begin position="221"/>
        <end position="242"/>
    </location>
</feature>
<reference evidence="6" key="2">
    <citation type="journal article" date="2023" name="IMA Fungus">
        <title>Comparative genomic study of the Penicillium genus elucidates a diverse pangenome and 15 lateral gene transfer events.</title>
        <authorList>
            <person name="Petersen C."/>
            <person name="Sorensen T."/>
            <person name="Nielsen M.R."/>
            <person name="Sondergaard T.E."/>
            <person name="Sorensen J.L."/>
            <person name="Fitzpatrick D.A."/>
            <person name="Frisvad J.C."/>
            <person name="Nielsen K.L."/>
        </authorList>
    </citation>
    <scope>NUCLEOTIDE SEQUENCE</scope>
    <source>
        <strain evidence="6">IBT 16849</strain>
    </source>
</reference>
<dbReference type="Pfam" id="PF04193">
    <property type="entry name" value="PQ-loop"/>
    <property type="match status" value="1"/>
</dbReference>
<evidence type="ECO:0000256" key="4">
    <source>
        <dbReference type="ARBA" id="ARBA00023136"/>
    </source>
</evidence>
<dbReference type="Proteomes" id="UP001150879">
    <property type="component" value="Unassembled WGS sequence"/>
</dbReference>
<keyword evidence="3 5" id="KW-1133">Transmembrane helix</keyword>
<reference evidence="6" key="1">
    <citation type="submission" date="2022-11" db="EMBL/GenBank/DDBJ databases">
        <authorList>
            <person name="Petersen C."/>
        </authorList>
    </citation>
    <scope>NUCLEOTIDE SEQUENCE</scope>
    <source>
        <strain evidence="6">IBT 16849</strain>
    </source>
</reference>
<organism evidence="6 7">
    <name type="scientific">Penicillium cf. griseofulvum</name>
    <dbReference type="NCBI Taxonomy" id="2972120"/>
    <lineage>
        <taxon>Eukaryota</taxon>
        <taxon>Fungi</taxon>
        <taxon>Dikarya</taxon>
        <taxon>Ascomycota</taxon>
        <taxon>Pezizomycotina</taxon>
        <taxon>Eurotiomycetes</taxon>
        <taxon>Eurotiomycetidae</taxon>
        <taxon>Eurotiales</taxon>
        <taxon>Aspergillaceae</taxon>
        <taxon>Penicillium</taxon>
    </lineage>
</organism>
<evidence type="ECO:0000256" key="5">
    <source>
        <dbReference type="SAM" id="Phobius"/>
    </source>
</evidence>
<comment type="subcellular location">
    <subcellularLocation>
        <location evidence="1">Membrane</location>
        <topology evidence="1">Multi-pass membrane protein</topology>
    </subcellularLocation>
</comment>
<dbReference type="OrthoDB" id="5139341at2759"/>
<feature type="transmembrane region" description="Helical" evidence="5">
    <location>
        <begin position="262"/>
        <end position="288"/>
    </location>
</feature>
<dbReference type="EMBL" id="JAPQKP010000003">
    <property type="protein sequence ID" value="KAJ5200044.1"/>
    <property type="molecule type" value="Genomic_DNA"/>
</dbReference>
<proteinExistence type="predicted"/>
<feature type="transmembrane region" description="Helical" evidence="5">
    <location>
        <begin position="147"/>
        <end position="166"/>
    </location>
</feature>
<keyword evidence="4 5" id="KW-0472">Membrane</keyword>
<evidence type="ECO:0000313" key="6">
    <source>
        <dbReference type="EMBL" id="KAJ5200044.1"/>
    </source>
</evidence>
<feature type="transmembrane region" description="Helical" evidence="5">
    <location>
        <begin position="186"/>
        <end position="209"/>
    </location>
</feature>
<keyword evidence="2 5" id="KW-0812">Transmembrane</keyword>
<evidence type="ECO:0000256" key="1">
    <source>
        <dbReference type="ARBA" id="ARBA00004141"/>
    </source>
</evidence>
<keyword evidence="7" id="KW-1185">Reference proteome</keyword>
<protein>
    <submittedName>
        <fullName evidence="6">Uncharacterized protein</fullName>
    </submittedName>
</protein>